<dbReference type="AlphaFoldDB" id="A0A645CUZ4"/>
<reference evidence="1" key="1">
    <citation type="submission" date="2019-08" db="EMBL/GenBank/DDBJ databases">
        <authorList>
            <person name="Kucharzyk K."/>
            <person name="Murdoch R.W."/>
            <person name="Higgins S."/>
            <person name="Loffler F."/>
        </authorList>
    </citation>
    <scope>NUCLEOTIDE SEQUENCE</scope>
</reference>
<sequence>MIVFHLMDPLQYLSAFHHRFIFKGFIKNNHKVISEVFRHSPAVTCSITDDGFFFRKNLHGRTLVESIHQHIRTGCFRESKAKDSRAFRWRNFGCHIVISQVNTVVIRFGYFSLV</sequence>
<dbReference type="EMBL" id="VSSQ01030259">
    <property type="protein sequence ID" value="MPM80721.1"/>
    <property type="molecule type" value="Genomic_DNA"/>
</dbReference>
<evidence type="ECO:0000313" key="1">
    <source>
        <dbReference type="EMBL" id="MPM80721.1"/>
    </source>
</evidence>
<name>A0A645CUZ4_9ZZZZ</name>
<accession>A0A645CUZ4</accession>
<proteinExistence type="predicted"/>
<organism evidence="1">
    <name type="scientific">bioreactor metagenome</name>
    <dbReference type="NCBI Taxonomy" id="1076179"/>
    <lineage>
        <taxon>unclassified sequences</taxon>
        <taxon>metagenomes</taxon>
        <taxon>ecological metagenomes</taxon>
    </lineage>
</organism>
<gene>
    <name evidence="1" type="ORF">SDC9_127771</name>
</gene>
<comment type="caution">
    <text evidence="1">The sequence shown here is derived from an EMBL/GenBank/DDBJ whole genome shotgun (WGS) entry which is preliminary data.</text>
</comment>
<protein>
    <submittedName>
        <fullName evidence="1">Uncharacterized protein</fullName>
    </submittedName>
</protein>